<evidence type="ECO:0000313" key="6">
    <source>
        <dbReference type="EMBL" id="CAF4280711.1"/>
    </source>
</evidence>
<sequence length="282" mass="33001">MNMYPNFHYTSSFPQQQQQQSQPIQWGYQPSFYNGYRANAPIILAQPVPVVQNYLTPLQQQQQQQHRIDTQLSSYPPSMKTYNRFRNAFSCSHQQDSNNSDDEYLYHEQQLNRNLTKHDIERLPVKGDGNCLFYALAEGLMYEMKVDPHEFGLQLQRLFRLSKNFRLVDFADCLRQLCVDQWRLHEDYYSQFVDKEKVSFLKEVKKFSKNGVSDSTLGDIVPLTTANALNINITIFTSVLNLPRIDVKPERKSNLLPLTQKTIYLAYNQHGIGHYDAAYPRT</sequence>
<dbReference type="AlphaFoldDB" id="A0A821SV67"/>
<dbReference type="EMBL" id="CAJOBP010001391">
    <property type="protein sequence ID" value="CAF4280755.1"/>
    <property type="molecule type" value="Genomic_DNA"/>
</dbReference>
<gene>
    <name evidence="5" type="ORF">GRG538_LOCUS18579</name>
    <name evidence="8" type="ORF">HFQ381_LOCUS27292</name>
    <name evidence="4" type="ORF">LUA448_LOCUS25605</name>
    <name evidence="10" type="ORF">QYT958_LOCUS22055</name>
    <name evidence="2" type="ORF">TIS948_LOCUS32534</name>
    <name evidence="3" type="ORF">TIS948_LOCUS32537</name>
    <name evidence="11" type="ORF">TOA249_LOCUS27769</name>
    <name evidence="9" type="ORF">TSG867_LOCUS27731</name>
    <name evidence="6" type="ORF">UJA718_LOCUS11368</name>
    <name evidence="7" type="ORF">UJA718_LOCUS11371</name>
</gene>
<dbReference type="CDD" id="cd22744">
    <property type="entry name" value="OTU"/>
    <property type="match status" value="1"/>
</dbReference>
<evidence type="ECO:0000313" key="3">
    <source>
        <dbReference type="EMBL" id="CAF3459529.1"/>
    </source>
</evidence>
<dbReference type="PROSITE" id="PS50802">
    <property type="entry name" value="OTU"/>
    <property type="match status" value="1"/>
</dbReference>
<dbReference type="EMBL" id="CAJOBO010003491">
    <property type="protein sequence ID" value="CAF4494517.1"/>
    <property type="molecule type" value="Genomic_DNA"/>
</dbReference>
<dbReference type="EMBL" id="CAJOBP010001391">
    <property type="protein sequence ID" value="CAF4280711.1"/>
    <property type="molecule type" value="Genomic_DNA"/>
</dbReference>
<dbReference type="Gene3D" id="3.90.70.80">
    <property type="match status" value="1"/>
</dbReference>
<dbReference type="PANTHER" id="PTHR12419">
    <property type="entry name" value="OTU DOMAIN CONTAINING PROTEIN"/>
    <property type="match status" value="1"/>
</dbReference>
<dbReference type="EMBL" id="CAJNYD010003399">
    <property type="protein sequence ID" value="CAF3506364.1"/>
    <property type="molecule type" value="Genomic_DNA"/>
</dbReference>
<dbReference type="InterPro" id="IPR038765">
    <property type="entry name" value="Papain-like_cys_pep_sf"/>
</dbReference>
<evidence type="ECO:0000313" key="5">
    <source>
        <dbReference type="EMBL" id="CAF3517953.1"/>
    </source>
</evidence>
<reference evidence="11" key="1">
    <citation type="submission" date="2021-02" db="EMBL/GenBank/DDBJ databases">
        <authorList>
            <person name="Nowell W R."/>
        </authorList>
    </citation>
    <scope>NUCLEOTIDE SEQUENCE</scope>
</reference>
<keyword evidence="13" id="KW-1185">Reference proteome</keyword>
<evidence type="ECO:0000313" key="7">
    <source>
        <dbReference type="EMBL" id="CAF4280755.1"/>
    </source>
</evidence>
<dbReference type="EMBL" id="CAJOBQ010003243">
    <property type="protein sequence ID" value="CAF4599510.1"/>
    <property type="molecule type" value="Genomic_DNA"/>
</dbReference>
<dbReference type="Proteomes" id="UP000663851">
    <property type="component" value="Unassembled WGS sequence"/>
</dbReference>
<dbReference type="EMBL" id="CAJNXB010005958">
    <property type="protein sequence ID" value="CAF3459529.1"/>
    <property type="molecule type" value="Genomic_DNA"/>
</dbReference>
<dbReference type="PANTHER" id="PTHR12419:SF11">
    <property type="entry name" value="OTU DOMAIN-CONTAINING PROTEIN DDB_G0284757"/>
    <property type="match status" value="1"/>
</dbReference>
<organism evidence="11 12">
    <name type="scientific">Rotaria socialis</name>
    <dbReference type="NCBI Taxonomy" id="392032"/>
    <lineage>
        <taxon>Eukaryota</taxon>
        <taxon>Metazoa</taxon>
        <taxon>Spiralia</taxon>
        <taxon>Gnathifera</taxon>
        <taxon>Rotifera</taxon>
        <taxon>Eurotatoria</taxon>
        <taxon>Bdelloidea</taxon>
        <taxon>Philodinida</taxon>
        <taxon>Philodinidae</taxon>
        <taxon>Rotaria</taxon>
    </lineage>
</organism>
<evidence type="ECO:0000313" key="9">
    <source>
        <dbReference type="EMBL" id="CAF4599510.1"/>
    </source>
</evidence>
<evidence type="ECO:0000313" key="10">
    <source>
        <dbReference type="EMBL" id="CAF4768991.1"/>
    </source>
</evidence>
<dbReference type="InterPro" id="IPR003323">
    <property type="entry name" value="OTU_dom"/>
</dbReference>
<evidence type="ECO:0000313" key="8">
    <source>
        <dbReference type="EMBL" id="CAF4494517.1"/>
    </source>
</evidence>
<evidence type="ECO:0000313" key="2">
    <source>
        <dbReference type="EMBL" id="CAF3459489.1"/>
    </source>
</evidence>
<dbReference type="GO" id="GO:0016579">
    <property type="term" value="P:protein deubiquitination"/>
    <property type="evidence" value="ECO:0007669"/>
    <property type="project" value="TreeGrafter"/>
</dbReference>
<dbReference type="OrthoDB" id="415023at2759"/>
<comment type="caution">
    <text evidence="11">The sequence shown here is derived from an EMBL/GenBank/DDBJ whole genome shotgun (WGS) entry which is preliminary data.</text>
</comment>
<dbReference type="Proteomes" id="UP000663825">
    <property type="component" value="Unassembled WGS sequence"/>
</dbReference>
<dbReference type="Proteomes" id="UP000663833">
    <property type="component" value="Unassembled WGS sequence"/>
</dbReference>
<accession>A0A821SV67</accession>
<evidence type="ECO:0000313" key="11">
    <source>
        <dbReference type="EMBL" id="CAF4861956.1"/>
    </source>
</evidence>
<dbReference type="Proteomes" id="UP000663873">
    <property type="component" value="Unassembled WGS sequence"/>
</dbReference>
<proteinExistence type="predicted"/>
<dbReference type="Proteomes" id="UP000663848">
    <property type="component" value="Unassembled WGS sequence"/>
</dbReference>
<evidence type="ECO:0000259" key="1">
    <source>
        <dbReference type="PROSITE" id="PS50802"/>
    </source>
</evidence>
<dbReference type="EMBL" id="CAJNYT010003013">
    <property type="protein sequence ID" value="CAF3517953.1"/>
    <property type="molecule type" value="Genomic_DNA"/>
</dbReference>
<dbReference type="GO" id="GO:0004843">
    <property type="term" value="F:cysteine-type deubiquitinase activity"/>
    <property type="evidence" value="ECO:0007669"/>
    <property type="project" value="TreeGrafter"/>
</dbReference>
<feature type="domain" description="OTU" evidence="1">
    <location>
        <begin position="120"/>
        <end position="281"/>
    </location>
</feature>
<dbReference type="Proteomes" id="UP000663862">
    <property type="component" value="Unassembled WGS sequence"/>
</dbReference>
<protein>
    <recommendedName>
        <fullName evidence="1">OTU domain-containing protein</fullName>
    </recommendedName>
</protein>
<dbReference type="SUPFAM" id="SSF54001">
    <property type="entry name" value="Cysteine proteinases"/>
    <property type="match status" value="1"/>
</dbReference>
<evidence type="ECO:0000313" key="13">
    <source>
        <dbReference type="Proteomes" id="UP000663873"/>
    </source>
</evidence>
<name>A0A821SV67_9BILA</name>
<evidence type="ECO:0000313" key="12">
    <source>
        <dbReference type="Proteomes" id="UP000663838"/>
    </source>
</evidence>
<dbReference type="Proteomes" id="UP000663838">
    <property type="component" value="Unassembled WGS sequence"/>
</dbReference>
<dbReference type="Proteomes" id="UP000663872">
    <property type="component" value="Unassembled WGS sequence"/>
</dbReference>
<dbReference type="EMBL" id="CAJNXB010005958">
    <property type="protein sequence ID" value="CAF3459489.1"/>
    <property type="molecule type" value="Genomic_DNA"/>
</dbReference>
<evidence type="ECO:0000313" key="4">
    <source>
        <dbReference type="EMBL" id="CAF3506364.1"/>
    </source>
</evidence>
<dbReference type="EMBL" id="CAJOBR010004144">
    <property type="protein sequence ID" value="CAF4768991.1"/>
    <property type="molecule type" value="Genomic_DNA"/>
</dbReference>
<dbReference type="InterPro" id="IPR050704">
    <property type="entry name" value="Peptidase_C85-like"/>
</dbReference>
<dbReference type="EMBL" id="CAJOBS010003630">
    <property type="protein sequence ID" value="CAF4861956.1"/>
    <property type="molecule type" value="Genomic_DNA"/>
</dbReference>